<feature type="compositionally biased region" description="Polar residues" evidence="1">
    <location>
        <begin position="12"/>
        <end position="22"/>
    </location>
</feature>
<name>A0A0A8Z2A5_ARUDO</name>
<protein>
    <submittedName>
        <fullName evidence="2">Uncharacterized protein</fullName>
    </submittedName>
</protein>
<accession>A0A0A8Z2A5</accession>
<proteinExistence type="predicted"/>
<reference evidence="2" key="2">
    <citation type="journal article" date="2015" name="Data Brief">
        <title>Shoot transcriptome of the giant reed, Arundo donax.</title>
        <authorList>
            <person name="Barrero R.A."/>
            <person name="Guerrero F.D."/>
            <person name="Moolhuijzen P."/>
            <person name="Goolsby J.A."/>
            <person name="Tidwell J."/>
            <person name="Bellgard S.E."/>
            <person name="Bellgard M.I."/>
        </authorList>
    </citation>
    <scope>NUCLEOTIDE SEQUENCE</scope>
    <source>
        <tissue evidence="2">Shoot tissue taken approximately 20 cm above the soil surface</tissue>
    </source>
</reference>
<reference evidence="2" key="1">
    <citation type="submission" date="2014-09" db="EMBL/GenBank/DDBJ databases">
        <authorList>
            <person name="Magalhaes I.L.F."/>
            <person name="Oliveira U."/>
            <person name="Santos F.R."/>
            <person name="Vidigal T.H.D.A."/>
            <person name="Brescovit A.D."/>
            <person name="Santos A.J."/>
        </authorList>
    </citation>
    <scope>NUCLEOTIDE SEQUENCE</scope>
    <source>
        <tissue evidence="2">Shoot tissue taken approximately 20 cm above the soil surface</tissue>
    </source>
</reference>
<dbReference type="EMBL" id="GBRH01267015">
    <property type="protein sequence ID" value="JAD30880.1"/>
    <property type="molecule type" value="Transcribed_RNA"/>
</dbReference>
<organism evidence="2">
    <name type="scientific">Arundo donax</name>
    <name type="common">Giant reed</name>
    <name type="synonym">Donax arundinaceus</name>
    <dbReference type="NCBI Taxonomy" id="35708"/>
    <lineage>
        <taxon>Eukaryota</taxon>
        <taxon>Viridiplantae</taxon>
        <taxon>Streptophyta</taxon>
        <taxon>Embryophyta</taxon>
        <taxon>Tracheophyta</taxon>
        <taxon>Spermatophyta</taxon>
        <taxon>Magnoliopsida</taxon>
        <taxon>Liliopsida</taxon>
        <taxon>Poales</taxon>
        <taxon>Poaceae</taxon>
        <taxon>PACMAD clade</taxon>
        <taxon>Arundinoideae</taxon>
        <taxon>Arundineae</taxon>
        <taxon>Arundo</taxon>
    </lineage>
</organism>
<evidence type="ECO:0000313" key="2">
    <source>
        <dbReference type="EMBL" id="JAD30880.1"/>
    </source>
</evidence>
<sequence length="102" mass="11034">MKKIHIAGEALIQSSHNPSDLSSDTEHQDFPAHQHGGCAEPSEIRPLTAVDGALTTRNPCPTPPRIHVLMLQLRPKPVAAHRATSTRVLPQVVGDPKGSRVR</sequence>
<dbReference type="AlphaFoldDB" id="A0A0A8Z2A5"/>
<feature type="region of interest" description="Disordered" evidence="1">
    <location>
        <begin position="1"/>
        <end position="42"/>
    </location>
</feature>
<evidence type="ECO:0000256" key="1">
    <source>
        <dbReference type="SAM" id="MobiDB-lite"/>
    </source>
</evidence>